<evidence type="ECO:0000313" key="2">
    <source>
        <dbReference type="Proteomes" id="UP001454036"/>
    </source>
</evidence>
<comment type="caution">
    <text evidence="1">The sequence shown here is derived from an EMBL/GenBank/DDBJ whole genome shotgun (WGS) entry which is preliminary data.</text>
</comment>
<keyword evidence="2" id="KW-1185">Reference proteome</keyword>
<sequence length="133" mass="14801">MARHSSYYHVVLNLDMSKAFNRISEIFFEVILKRFSFCKKRIDSVLKCIKLRGFSVIIDGESKFLQSQVGVRQGGTSGRGTSSLSCLTSDVGSIFFGEGRGPSEWAFSADVVPYEEASVSSWEAYLAPLDVRI</sequence>
<protein>
    <recommendedName>
        <fullName evidence="3">Reverse transcriptase domain-containing protein</fullName>
    </recommendedName>
</protein>
<proteinExistence type="predicted"/>
<evidence type="ECO:0000313" key="1">
    <source>
        <dbReference type="EMBL" id="GAA0139618.1"/>
    </source>
</evidence>
<dbReference type="Proteomes" id="UP001454036">
    <property type="component" value="Unassembled WGS sequence"/>
</dbReference>
<dbReference type="AlphaFoldDB" id="A0AAV3NL04"/>
<accession>A0AAV3NL04</accession>
<organism evidence="1 2">
    <name type="scientific">Lithospermum erythrorhizon</name>
    <name type="common">Purple gromwell</name>
    <name type="synonym">Lithospermum officinale var. erythrorhizon</name>
    <dbReference type="NCBI Taxonomy" id="34254"/>
    <lineage>
        <taxon>Eukaryota</taxon>
        <taxon>Viridiplantae</taxon>
        <taxon>Streptophyta</taxon>
        <taxon>Embryophyta</taxon>
        <taxon>Tracheophyta</taxon>
        <taxon>Spermatophyta</taxon>
        <taxon>Magnoliopsida</taxon>
        <taxon>eudicotyledons</taxon>
        <taxon>Gunneridae</taxon>
        <taxon>Pentapetalae</taxon>
        <taxon>asterids</taxon>
        <taxon>lamiids</taxon>
        <taxon>Boraginales</taxon>
        <taxon>Boraginaceae</taxon>
        <taxon>Boraginoideae</taxon>
        <taxon>Lithospermeae</taxon>
        <taxon>Lithospermum</taxon>
    </lineage>
</organism>
<dbReference type="EMBL" id="BAABME010015142">
    <property type="protein sequence ID" value="GAA0139618.1"/>
    <property type="molecule type" value="Genomic_DNA"/>
</dbReference>
<evidence type="ECO:0008006" key="3">
    <source>
        <dbReference type="Google" id="ProtNLM"/>
    </source>
</evidence>
<gene>
    <name evidence="1" type="ORF">LIER_35111</name>
</gene>
<name>A0AAV3NL04_LITER</name>
<reference evidence="1 2" key="1">
    <citation type="submission" date="2024-01" db="EMBL/GenBank/DDBJ databases">
        <title>The complete chloroplast genome sequence of Lithospermum erythrorhizon: insights into the phylogenetic relationship among Boraginaceae species and the maternal lineages of purple gromwells.</title>
        <authorList>
            <person name="Okada T."/>
            <person name="Watanabe K."/>
        </authorList>
    </citation>
    <scope>NUCLEOTIDE SEQUENCE [LARGE SCALE GENOMIC DNA]</scope>
</reference>